<sequence length="470" mass="52655">MIVEDSAFESSASSYSSQRSDASDYEQRRKKKKKGKAKIEETDDEVDETDEDDDDDISEEEEVDIRKRRKKGKGMKEKVKRKRQKVVKRKSTSKMTNGESVRSIGLVVSTQLEMCPKAPNIVCRVEAFVKVLSKLDNSRKEEVMKMGFGGLLEFKMRWVDRKFCYWLLTRLGDDGDVEFGDGHVFKFKPLDFSHIFGLPFGGKKVPGEVDYEDVGMVRDIQEILNLYGVNLDDLKHATFLLSKVVKALASGCGQPLSSAQDRKEFRTLFLIIVLGFILCPTTTSTVLSPQLMAVVVVSEKVEEYDWCSWAYNWLMDRATTFSRKFEQKGYVSGCGGCVVALMIFYLDRLHLGSSQKLDVYHKIKVWGKKELAKAIAADRTRKGDYGKLMSRKVTYSGDKGNLRRSVSGVTTLEAGPTQVGVTTTTTTTTTTTINGVVGVTTGGGDLRSQGPFDGRMVYELAAQVFSFQLI</sequence>
<keyword evidence="2" id="KW-1185">Reference proteome</keyword>
<evidence type="ECO:0000313" key="3">
    <source>
        <dbReference type="RefSeq" id="XP_056683315.1"/>
    </source>
</evidence>
<reference evidence="2" key="1">
    <citation type="journal article" date="2021" name="Nat. Commun.">
        <title>Genomic analyses provide insights into spinach domestication and the genetic basis of agronomic traits.</title>
        <authorList>
            <person name="Cai X."/>
            <person name="Sun X."/>
            <person name="Xu C."/>
            <person name="Sun H."/>
            <person name="Wang X."/>
            <person name="Ge C."/>
            <person name="Zhang Z."/>
            <person name="Wang Q."/>
            <person name="Fei Z."/>
            <person name="Jiao C."/>
            <person name="Wang Q."/>
        </authorList>
    </citation>
    <scope>NUCLEOTIDE SEQUENCE [LARGE SCALE GENOMIC DNA]</scope>
    <source>
        <strain evidence="2">cv. Varoflay</strain>
    </source>
</reference>
<evidence type="ECO:0008006" key="4">
    <source>
        <dbReference type="Google" id="ProtNLM"/>
    </source>
</evidence>
<dbReference type="Proteomes" id="UP000813463">
    <property type="component" value="Chromosome 4"/>
</dbReference>
<protein>
    <recommendedName>
        <fullName evidence="4">Aminotransferase-like plant mobile domain-containing protein</fullName>
    </recommendedName>
</protein>
<dbReference type="PANTHER" id="PTHR34835:SF34">
    <property type="entry name" value="OS08G0555500 PROTEIN"/>
    <property type="match status" value="1"/>
</dbReference>
<evidence type="ECO:0000313" key="2">
    <source>
        <dbReference type="Proteomes" id="UP000813463"/>
    </source>
</evidence>
<feature type="region of interest" description="Disordered" evidence="1">
    <location>
        <begin position="1"/>
        <end position="94"/>
    </location>
</feature>
<organism evidence="2 3">
    <name type="scientific">Spinacia oleracea</name>
    <name type="common">Spinach</name>
    <dbReference type="NCBI Taxonomy" id="3562"/>
    <lineage>
        <taxon>Eukaryota</taxon>
        <taxon>Viridiplantae</taxon>
        <taxon>Streptophyta</taxon>
        <taxon>Embryophyta</taxon>
        <taxon>Tracheophyta</taxon>
        <taxon>Spermatophyta</taxon>
        <taxon>Magnoliopsida</taxon>
        <taxon>eudicotyledons</taxon>
        <taxon>Gunneridae</taxon>
        <taxon>Pentapetalae</taxon>
        <taxon>Caryophyllales</taxon>
        <taxon>Chenopodiaceae</taxon>
        <taxon>Chenopodioideae</taxon>
        <taxon>Anserineae</taxon>
        <taxon>Spinacia</taxon>
    </lineage>
</organism>
<dbReference type="PANTHER" id="PTHR34835">
    <property type="entry name" value="OS07G0283600 PROTEIN-RELATED"/>
    <property type="match status" value="1"/>
</dbReference>
<accession>A0ABM3QIY1</accession>
<reference evidence="3" key="2">
    <citation type="submission" date="2025-08" db="UniProtKB">
        <authorList>
            <consortium name="RefSeq"/>
        </authorList>
    </citation>
    <scope>IDENTIFICATION</scope>
    <source>
        <tissue evidence="3">Leaf</tissue>
    </source>
</reference>
<proteinExistence type="predicted"/>
<evidence type="ECO:0000256" key="1">
    <source>
        <dbReference type="SAM" id="MobiDB-lite"/>
    </source>
</evidence>
<feature type="compositionally biased region" description="Low complexity" evidence="1">
    <location>
        <begin position="8"/>
        <end position="20"/>
    </location>
</feature>
<feature type="compositionally biased region" description="Acidic residues" evidence="1">
    <location>
        <begin position="41"/>
        <end position="63"/>
    </location>
</feature>
<gene>
    <name evidence="3" type="primary">LOC110782573</name>
</gene>
<dbReference type="RefSeq" id="XP_056683315.1">
    <property type="nucleotide sequence ID" value="XM_056827337.1"/>
</dbReference>
<name>A0ABM3QIY1_SPIOL</name>
<dbReference type="GeneID" id="110782573"/>
<feature type="compositionally biased region" description="Basic residues" evidence="1">
    <location>
        <begin position="66"/>
        <end position="92"/>
    </location>
</feature>